<dbReference type="GO" id="GO:0046513">
    <property type="term" value="P:ceramide biosynthetic process"/>
    <property type="evidence" value="ECO:0007669"/>
    <property type="project" value="TreeGrafter"/>
</dbReference>
<dbReference type="Gene3D" id="1.25.40.20">
    <property type="entry name" value="Ankyrin repeat-containing domain"/>
    <property type="match status" value="2"/>
</dbReference>
<evidence type="ECO:0000313" key="3">
    <source>
        <dbReference type="Proteomes" id="UP001054857"/>
    </source>
</evidence>
<comment type="caution">
    <text evidence="2">The sequence shown here is derived from an EMBL/GenBank/DDBJ whole genome shotgun (WGS) entry which is preliminary data.</text>
</comment>
<accession>A0AAD3DSR9</accession>
<proteinExistence type="predicted"/>
<feature type="non-terminal residue" evidence="2">
    <location>
        <position position="1"/>
    </location>
</feature>
<dbReference type="InterPro" id="IPR036770">
    <property type="entry name" value="Ankyrin_rpt-contain_sf"/>
</dbReference>
<feature type="region of interest" description="Disordered" evidence="1">
    <location>
        <begin position="576"/>
        <end position="595"/>
    </location>
</feature>
<dbReference type="EMBL" id="BMAR01000011">
    <property type="protein sequence ID" value="GFR45983.1"/>
    <property type="molecule type" value="Genomic_DNA"/>
</dbReference>
<organism evidence="2 3">
    <name type="scientific">Astrephomene gubernaculifera</name>
    <dbReference type="NCBI Taxonomy" id="47775"/>
    <lineage>
        <taxon>Eukaryota</taxon>
        <taxon>Viridiplantae</taxon>
        <taxon>Chlorophyta</taxon>
        <taxon>core chlorophytes</taxon>
        <taxon>Chlorophyceae</taxon>
        <taxon>CS clade</taxon>
        <taxon>Chlamydomonadales</taxon>
        <taxon>Astrephomenaceae</taxon>
        <taxon>Astrephomene</taxon>
    </lineage>
</organism>
<evidence type="ECO:0008006" key="4">
    <source>
        <dbReference type="Google" id="ProtNLM"/>
    </source>
</evidence>
<gene>
    <name evidence="2" type="ORF">Agub_g7456</name>
</gene>
<dbReference type="GO" id="GO:0004620">
    <property type="term" value="F:phospholipase activity"/>
    <property type="evidence" value="ECO:0007669"/>
    <property type="project" value="TreeGrafter"/>
</dbReference>
<dbReference type="Pfam" id="PF13637">
    <property type="entry name" value="Ank_4"/>
    <property type="match status" value="1"/>
</dbReference>
<evidence type="ECO:0000256" key="1">
    <source>
        <dbReference type="SAM" id="MobiDB-lite"/>
    </source>
</evidence>
<dbReference type="GO" id="GO:0030149">
    <property type="term" value="P:sphingolipid catabolic process"/>
    <property type="evidence" value="ECO:0007669"/>
    <property type="project" value="TreeGrafter"/>
</dbReference>
<evidence type="ECO:0000313" key="2">
    <source>
        <dbReference type="EMBL" id="GFR45983.1"/>
    </source>
</evidence>
<dbReference type="SUPFAM" id="SSF48403">
    <property type="entry name" value="Ankyrin repeat"/>
    <property type="match status" value="1"/>
</dbReference>
<dbReference type="InterPro" id="IPR002110">
    <property type="entry name" value="Ankyrin_rpt"/>
</dbReference>
<name>A0AAD3DSR9_9CHLO</name>
<reference evidence="2 3" key="1">
    <citation type="journal article" date="2021" name="Sci. Rep.">
        <title>Genome sequencing of the multicellular alga Astrephomene provides insights into convergent evolution of germ-soma differentiation.</title>
        <authorList>
            <person name="Yamashita S."/>
            <person name="Yamamoto K."/>
            <person name="Matsuzaki R."/>
            <person name="Suzuki S."/>
            <person name="Yamaguchi H."/>
            <person name="Hirooka S."/>
            <person name="Minakuchi Y."/>
            <person name="Miyagishima S."/>
            <person name="Kawachi M."/>
            <person name="Toyoda A."/>
            <person name="Nozaki H."/>
        </authorList>
    </citation>
    <scope>NUCLEOTIDE SEQUENCE [LARGE SCALE GENOMIC DNA]</scope>
    <source>
        <strain evidence="2 3">NIES-4017</strain>
    </source>
</reference>
<dbReference type="Proteomes" id="UP001054857">
    <property type="component" value="Unassembled WGS sequence"/>
</dbReference>
<dbReference type="AlphaFoldDB" id="A0AAD3DSR9"/>
<dbReference type="GO" id="GO:0071944">
    <property type="term" value="C:cell periphery"/>
    <property type="evidence" value="ECO:0007669"/>
    <property type="project" value="TreeGrafter"/>
</dbReference>
<dbReference type="GO" id="GO:0005783">
    <property type="term" value="C:endoplasmic reticulum"/>
    <property type="evidence" value="ECO:0007669"/>
    <property type="project" value="TreeGrafter"/>
</dbReference>
<dbReference type="PANTHER" id="PTHR12393">
    <property type="entry name" value="SPHINGOMYELIN PHOSPHODIESTERASE RELATED"/>
    <property type="match status" value="1"/>
</dbReference>
<protein>
    <recommendedName>
        <fullName evidence="4">Ankyrin repeat domain-containing protein</fullName>
    </recommendedName>
</protein>
<dbReference type="GO" id="GO:0016020">
    <property type="term" value="C:membrane"/>
    <property type="evidence" value="ECO:0007669"/>
    <property type="project" value="TreeGrafter"/>
</dbReference>
<dbReference type="PANTHER" id="PTHR12393:SF6">
    <property type="entry name" value="SPHINGOMYELIN PHOSPHODIESTERASE 2"/>
    <property type="match status" value="1"/>
</dbReference>
<sequence length="688" mass="74988">PTYPSMVKLFDASSFTAEPLRIPKRMSMAQLPLQYISTKDCLWVWPQLPPELVVHVASFLPANEIACTIRLINKAAAAQFSSPKHKIVRFSEPIPPHAFSQLCDNPGALRTSTFKQRRQLLCLAARGGDLASLSVALTITGAGDILLAFSEALEAAASACQLEACQLLRQQGCPWGSALAAAAASNQLTACKWLLANGCPWSEEAVYAAARGGHVDIMDWLLQHRPQGFRLLGLLGAVAEGCDLQTLLRMHSLCQQADLGDFPSSRTLSAAASSRTPDWQAKVAWVEAQGVGKDATACVKAAACPDAVQRLGWLRQRGYSAACSMLACEAARRGNIDLLEDLLLLQQQDVRRWFRLHGDPEDSDDEPDPFEHDATRFNLPACEMSYTASVAAAEGHLRVLQWLYEHGCCRRMRARELCTVLCEAARGGHLHVVAWLVEVLGEEQLAKMRPPDWAAVCSQAASSGGLELLRWLQQHRGCRLGDEGCFVGAVEAGCEEVLEWLVQLGCPLPANGAVYVTAARAADLATLRCLRRLDCPWDPAGATHADCVRAGCLPAVLRWLAEEGCPVAYWGHRPAGQQEEEEEQEQAADAGQQQLARRRRQQQREVVLVSEEEWRQQQQQRQGGAAGAVLSGSCNLDLMVAAPGSPAAALAGIGEEARRFSGKCSMRRRGWLSDCLRRLADAVGRRQV</sequence>
<keyword evidence="3" id="KW-1185">Reference proteome</keyword>